<accession>A0A9P3GKL3</accession>
<organism evidence="1 2">
    <name type="scientific">Phanerochaete sordida</name>
    <dbReference type="NCBI Taxonomy" id="48140"/>
    <lineage>
        <taxon>Eukaryota</taxon>
        <taxon>Fungi</taxon>
        <taxon>Dikarya</taxon>
        <taxon>Basidiomycota</taxon>
        <taxon>Agaricomycotina</taxon>
        <taxon>Agaricomycetes</taxon>
        <taxon>Polyporales</taxon>
        <taxon>Phanerochaetaceae</taxon>
        <taxon>Phanerochaete</taxon>
    </lineage>
</organism>
<sequence>MVRAPRVSRACHEAVDAGRGSLSYYQYDIAEVFSTQQVTGIILGEKKQSPSSVFNLSSGCRGAMRRYTNKAGISIFPASEGRVFSCVRPALLTVRTQPRMLLTFLRAAGMHASWVTFDAARLQLLRTPSVNAPAGSSLVRPAGLHMRAAALKLRLADSLGLYA</sequence>
<evidence type="ECO:0000313" key="2">
    <source>
        <dbReference type="Proteomes" id="UP000703269"/>
    </source>
</evidence>
<gene>
    <name evidence="1" type="ORF">PsYK624_128380</name>
</gene>
<evidence type="ECO:0000313" key="1">
    <source>
        <dbReference type="EMBL" id="GJE96638.1"/>
    </source>
</evidence>
<reference evidence="1 2" key="1">
    <citation type="submission" date="2021-08" db="EMBL/GenBank/DDBJ databases">
        <title>Draft Genome Sequence of Phanerochaete sordida strain YK-624.</title>
        <authorList>
            <person name="Mori T."/>
            <person name="Dohra H."/>
            <person name="Suzuki T."/>
            <person name="Kawagishi H."/>
            <person name="Hirai H."/>
        </authorList>
    </citation>
    <scope>NUCLEOTIDE SEQUENCE [LARGE SCALE GENOMIC DNA]</scope>
    <source>
        <strain evidence="1 2">YK-624</strain>
    </source>
</reference>
<proteinExistence type="predicted"/>
<protein>
    <submittedName>
        <fullName evidence="1">Uncharacterized protein</fullName>
    </submittedName>
</protein>
<dbReference type="EMBL" id="BPQB01000062">
    <property type="protein sequence ID" value="GJE96638.1"/>
    <property type="molecule type" value="Genomic_DNA"/>
</dbReference>
<comment type="caution">
    <text evidence="1">The sequence shown here is derived from an EMBL/GenBank/DDBJ whole genome shotgun (WGS) entry which is preliminary data.</text>
</comment>
<name>A0A9P3GKL3_9APHY</name>
<dbReference type="AlphaFoldDB" id="A0A9P3GKL3"/>
<keyword evidence="2" id="KW-1185">Reference proteome</keyword>
<dbReference type="Proteomes" id="UP000703269">
    <property type="component" value="Unassembled WGS sequence"/>
</dbReference>